<evidence type="ECO:0000256" key="5">
    <source>
        <dbReference type="ARBA" id="ARBA00022553"/>
    </source>
</evidence>
<evidence type="ECO:0000256" key="1">
    <source>
        <dbReference type="ARBA" id="ARBA00000085"/>
    </source>
</evidence>
<dbReference type="SUPFAM" id="SSF55874">
    <property type="entry name" value="ATPase domain of HSP90 chaperone/DNA topoisomerase II/histidine kinase"/>
    <property type="match status" value="1"/>
</dbReference>
<reference evidence="22" key="1">
    <citation type="submission" date="2017-07" db="EMBL/GenBank/DDBJ databases">
        <title>The cable genome - Insights into the physiology and evolution of filamentous bacteria capable of sulfide oxidation via long distance electron transfer.</title>
        <authorList>
            <person name="Thorup C."/>
            <person name="Bjerg J.T."/>
            <person name="Schreiber L."/>
            <person name="Nielsen L.P."/>
            <person name="Kjeldsen K.U."/>
            <person name="Boesen T."/>
            <person name="Boggild A."/>
            <person name="Meysman F."/>
            <person name="Geelhoed J."/>
            <person name="Schramm A."/>
        </authorList>
    </citation>
    <scope>NUCLEOTIDE SEQUENCE [LARGE SCALE GENOMIC DNA]</scope>
    <source>
        <strain evidence="22">GS</strain>
    </source>
</reference>
<dbReference type="Gene3D" id="1.10.287.130">
    <property type="match status" value="1"/>
</dbReference>
<dbReference type="Pfam" id="PF00989">
    <property type="entry name" value="PAS"/>
    <property type="match status" value="1"/>
</dbReference>
<evidence type="ECO:0000256" key="3">
    <source>
        <dbReference type="ARBA" id="ARBA00012438"/>
    </source>
</evidence>
<sequence length="1142" mass="128364">MKKNSTLFIRYAMMAAGLVGLVLLGGMFVVYNHRQHLTQDVKIYRYALAQEAEALRQTYNQLISISNLLVKNPVVINSLDRHLNGQEATEIATGMVDRNLEAIAAIENVSSVFLVSLDGACLYSSQKEQVGKNYSESNYVRNTLRTGSGLYAMMNVASGRTGLYYAQAIKNGSLRIGVAVLEIRPSFFYLHSFTTPFTEETPQSSDVRIGLSTDSNILLNTTEGSLVSIQPLPDDFLPKALPPQSVIQSLDFPNYNKEALISSGFLKLKSNTGSTYYFFHQAIVSRSLSLIHIISKDWFHRNYHPASSDYSGYLIMLGGMLSVMLGLLWMVNRRHSQVLLAAETLKNEAEQRIVDKEKYEAIINRNPQGFWLNDFTTGIILEVNQSLCQLLGLEAEDIVGHYPDEFIIRSEEENTNTYTESRYQGDISCEGKLRLRSQVANVLINSSCILVPGYADRICFSFFADISERKKEQEQLFLFSQAVEQSTSAIVITDQYACIAYVNSAFTELTGWSRDEIHGTDPALLTAGERDTALSQEIWQKITNGGTWKGFLLGRKKDGSTYWEGQTVCPLYDDKGRITYYLAIKNDITQRLELERKFKAQLAKLELMVEHAAIGIAHVVEHQFAWASRAAVEMFGYTDWEDIASLPLAVIFENEEAHQNTLRLSQELFAQDQIFHADQQMRRRDGSLFWCSLTGKIIDPLAPEQGAVWLTKDISRQKEEERQLQLAKERAEQANQAKNDFLANISHEIRTPMNAILGMSDLALKSNLNEEQQKYITTVNEAAASLMGLLNDILDFSKIESPSFQLEPAPFKLERTVNDAVQTFKYPAEKKGLCLRWVIEPDVPAFVEGDALRLQQILVKLLNNSIKFSEQGRVVVRVAVQERDAENIVLMFQVSDKGIGIAKDKQETIFDLFVQVDTSLRRENSGTGLGLTICRKLCELMGGTISVESELGQGSVFTFTARLKNISGETAAEMEDVVNRIGTLRVLVVDDNKANRFLATTMLQRDRHQIVEANDGVEALNMLLHHQFDLVLMDVQMPIMDGLAATKIIRACEQESCCLSGLEMPEEFCEELHRRLKGSHLLIVALTANNVKEDKHLCLAAGMDAYNLKPLAINDIYRTVQQLYCHRKNALSSSVCMCMAEQ</sequence>
<accession>A0A521G2B9</accession>
<dbReference type="Gene3D" id="3.30.565.10">
    <property type="entry name" value="Histidine kinase-like ATPase, C-terminal domain"/>
    <property type="match status" value="1"/>
</dbReference>
<evidence type="ECO:0000256" key="7">
    <source>
        <dbReference type="ARBA" id="ARBA00022692"/>
    </source>
</evidence>
<evidence type="ECO:0000256" key="6">
    <source>
        <dbReference type="ARBA" id="ARBA00022679"/>
    </source>
</evidence>
<keyword evidence="23" id="KW-1185">Reference proteome</keyword>
<dbReference type="SUPFAM" id="SSF52172">
    <property type="entry name" value="CheY-like"/>
    <property type="match status" value="1"/>
</dbReference>
<keyword evidence="12" id="KW-0902">Two-component regulatory system</keyword>
<feature type="domain" description="PAC" evidence="21">
    <location>
        <begin position="546"/>
        <end position="600"/>
    </location>
</feature>
<dbReference type="Pfam" id="PF00072">
    <property type="entry name" value="Response_reg"/>
    <property type="match status" value="1"/>
</dbReference>
<dbReference type="InterPro" id="IPR003594">
    <property type="entry name" value="HATPase_dom"/>
</dbReference>
<dbReference type="InterPro" id="IPR004358">
    <property type="entry name" value="Sig_transdc_His_kin-like_C"/>
</dbReference>
<evidence type="ECO:0000259" key="20">
    <source>
        <dbReference type="PROSITE" id="PS50112"/>
    </source>
</evidence>
<evidence type="ECO:0000256" key="2">
    <source>
        <dbReference type="ARBA" id="ARBA00004651"/>
    </source>
</evidence>
<keyword evidence="11 17" id="KW-1133">Transmembrane helix</keyword>
<keyword evidence="16" id="KW-0175">Coiled coil</keyword>
<feature type="transmembrane region" description="Helical" evidence="17">
    <location>
        <begin position="12"/>
        <end position="31"/>
    </location>
</feature>
<feature type="domain" description="Histidine kinase" evidence="18">
    <location>
        <begin position="744"/>
        <end position="965"/>
    </location>
</feature>
<comment type="catalytic activity">
    <reaction evidence="1">
        <text>ATP + protein L-histidine = ADP + protein N-phospho-L-histidine.</text>
        <dbReference type="EC" id="2.7.13.3"/>
    </reaction>
</comment>
<evidence type="ECO:0000256" key="12">
    <source>
        <dbReference type="ARBA" id="ARBA00023012"/>
    </source>
</evidence>
<dbReference type="PRINTS" id="PR00344">
    <property type="entry name" value="BCTRLSENSOR"/>
</dbReference>
<evidence type="ECO:0000256" key="10">
    <source>
        <dbReference type="ARBA" id="ARBA00022840"/>
    </source>
</evidence>
<dbReference type="Pfam" id="PF02518">
    <property type="entry name" value="HATPase_c"/>
    <property type="match status" value="1"/>
</dbReference>
<dbReference type="SUPFAM" id="SSF55785">
    <property type="entry name" value="PYP-like sensor domain (PAS domain)"/>
    <property type="match status" value="3"/>
</dbReference>
<dbReference type="GO" id="GO:0005886">
    <property type="term" value="C:plasma membrane"/>
    <property type="evidence" value="ECO:0007669"/>
    <property type="project" value="UniProtKB-SubCell"/>
</dbReference>
<evidence type="ECO:0000259" key="19">
    <source>
        <dbReference type="PROSITE" id="PS50110"/>
    </source>
</evidence>
<evidence type="ECO:0000256" key="17">
    <source>
        <dbReference type="SAM" id="Phobius"/>
    </source>
</evidence>
<dbReference type="SMART" id="SM00387">
    <property type="entry name" value="HATPase_c"/>
    <property type="match status" value="1"/>
</dbReference>
<dbReference type="InterPro" id="IPR001610">
    <property type="entry name" value="PAC"/>
</dbReference>
<dbReference type="FunFam" id="1.10.287.130:FF:000038">
    <property type="entry name" value="Sensory transduction histidine kinase"/>
    <property type="match status" value="1"/>
</dbReference>
<dbReference type="Pfam" id="PF00512">
    <property type="entry name" value="HisKA"/>
    <property type="match status" value="1"/>
</dbReference>
<dbReference type="Gene3D" id="3.30.450.20">
    <property type="entry name" value="PAS domain"/>
    <property type="match status" value="4"/>
</dbReference>
<dbReference type="CDD" id="cd00130">
    <property type="entry name" value="PAS"/>
    <property type="match status" value="2"/>
</dbReference>
<evidence type="ECO:0000259" key="18">
    <source>
        <dbReference type="PROSITE" id="PS50109"/>
    </source>
</evidence>
<dbReference type="SUPFAM" id="SSF103190">
    <property type="entry name" value="Sensory domain-like"/>
    <property type="match status" value="1"/>
</dbReference>
<evidence type="ECO:0000256" key="14">
    <source>
        <dbReference type="ARBA" id="ARBA00023306"/>
    </source>
</evidence>
<keyword evidence="14" id="KW-0131">Cell cycle</keyword>
<dbReference type="PROSITE" id="PS50112">
    <property type="entry name" value="PAS"/>
    <property type="match status" value="2"/>
</dbReference>
<protein>
    <recommendedName>
        <fullName evidence="3">histidine kinase</fullName>
        <ecNumber evidence="3">2.7.13.3</ecNumber>
    </recommendedName>
</protein>
<proteinExistence type="predicted"/>
<dbReference type="PROSITE" id="PS50110">
    <property type="entry name" value="RESPONSE_REGULATORY"/>
    <property type="match status" value="1"/>
</dbReference>
<dbReference type="InterPro" id="IPR011006">
    <property type="entry name" value="CheY-like_superfamily"/>
</dbReference>
<name>A0A521G2B9_9BACT</name>
<dbReference type="InterPro" id="IPR029151">
    <property type="entry name" value="Sensor-like_sf"/>
</dbReference>
<evidence type="ECO:0000256" key="8">
    <source>
        <dbReference type="ARBA" id="ARBA00022741"/>
    </source>
</evidence>
<dbReference type="PANTHER" id="PTHR45339:SF1">
    <property type="entry name" value="HYBRID SIGNAL TRANSDUCTION HISTIDINE KINASE J"/>
    <property type="match status" value="1"/>
</dbReference>
<dbReference type="InterPro" id="IPR005467">
    <property type="entry name" value="His_kinase_dom"/>
</dbReference>
<dbReference type="EMBL" id="NQJD01000010">
    <property type="protein sequence ID" value="TAA75170.1"/>
    <property type="molecule type" value="Genomic_DNA"/>
</dbReference>
<keyword evidence="13 17" id="KW-0472">Membrane</keyword>
<dbReference type="AlphaFoldDB" id="A0A521G2B9"/>
<evidence type="ECO:0000313" key="22">
    <source>
        <dbReference type="EMBL" id="TAA75170.1"/>
    </source>
</evidence>
<feature type="domain" description="PAS" evidence="20">
    <location>
        <begin position="355"/>
        <end position="400"/>
    </location>
</feature>
<dbReference type="SMART" id="SM00086">
    <property type="entry name" value="PAC"/>
    <property type="match status" value="2"/>
</dbReference>
<evidence type="ECO:0000256" key="16">
    <source>
        <dbReference type="SAM" id="Coils"/>
    </source>
</evidence>
<dbReference type="InterPro" id="IPR036097">
    <property type="entry name" value="HisK_dim/P_sf"/>
</dbReference>
<evidence type="ECO:0000256" key="15">
    <source>
        <dbReference type="PROSITE-ProRule" id="PRU00169"/>
    </source>
</evidence>
<dbReference type="FunFam" id="3.30.565.10:FF:000010">
    <property type="entry name" value="Sensor histidine kinase RcsC"/>
    <property type="match status" value="1"/>
</dbReference>
<dbReference type="EC" id="2.7.13.3" evidence="3"/>
<dbReference type="SMART" id="SM00091">
    <property type="entry name" value="PAS"/>
    <property type="match status" value="3"/>
</dbReference>
<feature type="transmembrane region" description="Helical" evidence="17">
    <location>
        <begin position="310"/>
        <end position="331"/>
    </location>
</feature>
<evidence type="ECO:0000256" key="11">
    <source>
        <dbReference type="ARBA" id="ARBA00022989"/>
    </source>
</evidence>
<evidence type="ECO:0000313" key="23">
    <source>
        <dbReference type="Proteomes" id="UP000316238"/>
    </source>
</evidence>
<keyword evidence="5 15" id="KW-0597">Phosphoprotein</keyword>
<evidence type="ECO:0000256" key="4">
    <source>
        <dbReference type="ARBA" id="ARBA00022475"/>
    </source>
</evidence>
<dbReference type="CDD" id="cd16922">
    <property type="entry name" value="HATPase_EvgS-ArcB-TorS-like"/>
    <property type="match status" value="1"/>
</dbReference>
<feature type="coiled-coil region" evidence="16">
    <location>
        <begin position="714"/>
        <end position="744"/>
    </location>
</feature>
<dbReference type="PROSITE" id="PS50109">
    <property type="entry name" value="HIS_KIN"/>
    <property type="match status" value="1"/>
</dbReference>
<dbReference type="SMART" id="SM00448">
    <property type="entry name" value="REC"/>
    <property type="match status" value="1"/>
</dbReference>
<dbReference type="SUPFAM" id="SSF47384">
    <property type="entry name" value="Homodimeric domain of signal transducing histidine kinase"/>
    <property type="match status" value="1"/>
</dbReference>
<dbReference type="SMART" id="SM00388">
    <property type="entry name" value="HisKA"/>
    <property type="match status" value="1"/>
</dbReference>
<dbReference type="PANTHER" id="PTHR45339">
    <property type="entry name" value="HYBRID SIGNAL TRANSDUCTION HISTIDINE KINASE J"/>
    <property type="match status" value="1"/>
</dbReference>
<dbReference type="Proteomes" id="UP000316238">
    <property type="component" value="Unassembled WGS sequence"/>
</dbReference>
<dbReference type="Gene3D" id="3.40.50.2300">
    <property type="match status" value="1"/>
</dbReference>
<keyword evidence="10" id="KW-0067">ATP-binding</keyword>
<keyword evidence="8" id="KW-0547">Nucleotide-binding</keyword>
<dbReference type="CDD" id="cd00082">
    <property type="entry name" value="HisKA"/>
    <property type="match status" value="1"/>
</dbReference>
<keyword evidence="7 17" id="KW-0812">Transmembrane</keyword>
<dbReference type="GO" id="GO:0005524">
    <property type="term" value="F:ATP binding"/>
    <property type="evidence" value="ECO:0007669"/>
    <property type="project" value="UniProtKB-KW"/>
</dbReference>
<dbReference type="InterPro" id="IPR035965">
    <property type="entry name" value="PAS-like_dom_sf"/>
</dbReference>
<dbReference type="Pfam" id="PF13426">
    <property type="entry name" value="PAS_9"/>
    <property type="match status" value="2"/>
</dbReference>
<dbReference type="GO" id="GO:0006355">
    <property type="term" value="P:regulation of DNA-templated transcription"/>
    <property type="evidence" value="ECO:0007669"/>
    <property type="project" value="InterPro"/>
</dbReference>
<keyword evidence="9" id="KW-0418">Kinase</keyword>
<organism evidence="22 23">
    <name type="scientific">Candidatus Electronema aureum</name>
    <dbReference type="NCBI Taxonomy" id="2005002"/>
    <lineage>
        <taxon>Bacteria</taxon>
        <taxon>Pseudomonadati</taxon>
        <taxon>Thermodesulfobacteriota</taxon>
        <taxon>Desulfobulbia</taxon>
        <taxon>Desulfobulbales</taxon>
        <taxon>Desulfobulbaceae</taxon>
        <taxon>Candidatus Electronema</taxon>
    </lineage>
</organism>
<keyword evidence="4" id="KW-1003">Cell membrane</keyword>
<dbReference type="InterPro" id="IPR001789">
    <property type="entry name" value="Sig_transdc_resp-reg_receiver"/>
</dbReference>
<dbReference type="InterPro" id="IPR003661">
    <property type="entry name" value="HisK_dim/P_dom"/>
</dbReference>
<feature type="domain" description="PAS" evidence="20">
    <location>
        <begin position="475"/>
        <end position="546"/>
    </location>
</feature>
<dbReference type="PROSITE" id="PS50113">
    <property type="entry name" value="PAC"/>
    <property type="match status" value="2"/>
</dbReference>
<dbReference type="InterPro" id="IPR000700">
    <property type="entry name" value="PAS-assoc_C"/>
</dbReference>
<feature type="modified residue" description="4-aspartylphosphate" evidence="15">
    <location>
        <position position="1034"/>
    </location>
</feature>
<dbReference type="GO" id="GO:0000155">
    <property type="term" value="F:phosphorelay sensor kinase activity"/>
    <property type="evidence" value="ECO:0007669"/>
    <property type="project" value="InterPro"/>
</dbReference>
<feature type="domain" description="Response regulatory" evidence="19">
    <location>
        <begin position="985"/>
        <end position="1124"/>
    </location>
</feature>
<comment type="caution">
    <text evidence="22">The sequence shown here is derived from an EMBL/GenBank/DDBJ whole genome shotgun (WGS) entry which is preliminary data.</text>
</comment>
<dbReference type="CDD" id="cd17546">
    <property type="entry name" value="REC_hyHK_CKI1_RcsC-like"/>
    <property type="match status" value="1"/>
</dbReference>
<evidence type="ECO:0000259" key="21">
    <source>
        <dbReference type="PROSITE" id="PS50113"/>
    </source>
</evidence>
<dbReference type="InterPro" id="IPR013767">
    <property type="entry name" value="PAS_fold"/>
</dbReference>
<comment type="subcellular location">
    <subcellularLocation>
        <location evidence="2">Cell membrane</location>
        <topology evidence="2">Multi-pass membrane protein</topology>
    </subcellularLocation>
</comment>
<dbReference type="NCBIfam" id="TIGR00229">
    <property type="entry name" value="sensory_box"/>
    <property type="match status" value="3"/>
</dbReference>
<gene>
    <name evidence="22" type="ORF">CDV28_11038</name>
</gene>
<evidence type="ECO:0000256" key="9">
    <source>
        <dbReference type="ARBA" id="ARBA00022777"/>
    </source>
</evidence>
<feature type="domain" description="PAC" evidence="21">
    <location>
        <begin position="675"/>
        <end position="726"/>
    </location>
</feature>
<evidence type="ECO:0000256" key="13">
    <source>
        <dbReference type="ARBA" id="ARBA00023136"/>
    </source>
</evidence>
<dbReference type="InterPro" id="IPR000014">
    <property type="entry name" value="PAS"/>
</dbReference>
<keyword evidence="6" id="KW-0808">Transferase</keyword>
<dbReference type="InterPro" id="IPR036890">
    <property type="entry name" value="HATPase_C_sf"/>
</dbReference>